<feature type="domain" description="HTH cro/C1-type" evidence="2">
    <location>
        <begin position="41"/>
        <end position="95"/>
    </location>
</feature>
<dbReference type="SUPFAM" id="SSF47413">
    <property type="entry name" value="lambda repressor-like DNA-binding domains"/>
    <property type="match status" value="1"/>
</dbReference>
<dbReference type="SMART" id="SM00530">
    <property type="entry name" value="HTH_XRE"/>
    <property type="match status" value="1"/>
</dbReference>
<dbReference type="GO" id="GO:0003677">
    <property type="term" value="F:DNA binding"/>
    <property type="evidence" value="ECO:0007669"/>
    <property type="project" value="InterPro"/>
</dbReference>
<dbReference type="RefSeq" id="WP_013491302.1">
    <property type="nucleotide sequence ID" value="NC_014830.1"/>
</dbReference>
<dbReference type="CDD" id="cd00093">
    <property type="entry name" value="HTH_XRE"/>
    <property type="match status" value="1"/>
</dbReference>
<feature type="region of interest" description="Disordered" evidence="1">
    <location>
        <begin position="1"/>
        <end position="32"/>
    </location>
</feature>
<dbReference type="PROSITE" id="PS50943">
    <property type="entry name" value="HTH_CROC1"/>
    <property type="match status" value="1"/>
</dbReference>
<dbReference type="AlphaFoldDB" id="E6S877"/>
<feature type="region of interest" description="Disordered" evidence="1">
    <location>
        <begin position="226"/>
        <end position="252"/>
    </location>
</feature>
<dbReference type="HOGENOM" id="CLU_1101716_0_0_11"/>
<dbReference type="EMBL" id="CP002343">
    <property type="protein sequence ID" value="ADU46981.1"/>
    <property type="molecule type" value="Genomic_DNA"/>
</dbReference>
<gene>
    <name evidence="3" type="ordered locus">Intca_0433</name>
</gene>
<dbReference type="Gene3D" id="1.10.260.40">
    <property type="entry name" value="lambda repressor-like DNA-binding domains"/>
    <property type="match status" value="1"/>
</dbReference>
<evidence type="ECO:0000313" key="4">
    <source>
        <dbReference type="Proteomes" id="UP000008914"/>
    </source>
</evidence>
<protein>
    <submittedName>
        <fullName evidence="3">Helix-turn-helix domain protein</fullName>
    </submittedName>
</protein>
<dbReference type="Proteomes" id="UP000008914">
    <property type="component" value="Chromosome"/>
</dbReference>
<name>E6S877_INTC7</name>
<sequence>MPSASVSRHQPEPLGPLGPLESPDPPAATDLSRVSEVSGLIVRARRRGDLSQRDLATAVGVSQSTIAALETGDREPALALFLRILAEGGLRLAVVDSSGKEVRPVASDTVRDNAGRRLPAHLDADPPDRKPWYRLREERDRVRAGAAQDPRLLPDHPTHAELEARRRQQLYGARPPAPGSDRDAGYLECECETECWLGTACPPQCLCQCETTPRLDPCQGRIRVSHDSDAIGGSPTSAIDCELRTPGSREPQ</sequence>
<keyword evidence="4" id="KW-1185">Reference proteome</keyword>
<dbReference type="InterPro" id="IPR001387">
    <property type="entry name" value="Cro/C1-type_HTH"/>
</dbReference>
<proteinExistence type="predicted"/>
<dbReference type="eggNOG" id="COG3620">
    <property type="taxonomic scope" value="Bacteria"/>
</dbReference>
<dbReference type="Pfam" id="PF01381">
    <property type="entry name" value="HTH_3"/>
    <property type="match status" value="1"/>
</dbReference>
<dbReference type="InterPro" id="IPR010982">
    <property type="entry name" value="Lambda_DNA-bd_dom_sf"/>
</dbReference>
<organism evidence="3 4">
    <name type="scientific">Intrasporangium calvum (strain ATCC 23552 / DSM 43043 / JCM 3097 / NBRC 12989 / NCIMB 10167 / NRRL B-3866 / 7 KIP)</name>
    <dbReference type="NCBI Taxonomy" id="710696"/>
    <lineage>
        <taxon>Bacteria</taxon>
        <taxon>Bacillati</taxon>
        <taxon>Actinomycetota</taxon>
        <taxon>Actinomycetes</taxon>
        <taxon>Micrococcales</taxon>
        <taxon>Intrasporangiaceae</taxon>
        <taxon>Intrasporangium</taxon>
    </lineage>
</organism>
<reference evidence="3 4" key="1">
    <citation type="journal article" date="2010" name="Stand. Genomic Sci.">
        <title>Complete genome sequence of Intrasporangium calvum type strain (7 KIP).</title>
        <authorList>
            <person name="Del Rio T.G."/>
            <person name="Chertkov O."/>
            <person name="Yasawong M."/>
            <person name="Lucas S."/>
            <person name="Deshpande S."/>
            <person name="Cheng J.F."/>
            <person name="Detter C."/>
            <person name="Tapia R."/>
            <person name="Han C."/>
            <person name="Goodwin L."/>
            <person name="Pitluck S."/>
            <person name="Liolios K."/>
            <person name="Ivanova N."/>
            <person name="Mavromatis K."/>
            <person name="Pati A."/>
            <person name="Chen A."/>
            <person name="Palaniappan K."/>
            <person name="Land M."/>
            <person name="Hauser L."/>
            <person name="Chang Y.J."/>
            <person name="Jeffries C.D."/>
            <person name="Rohde M."/>
            <person name="Pukall R."/>
            <person name="Sikorski J."/>
            <person name="Goker M."/>
            <person name="Woyke T."/>
            <person name="Bristow J."/>
            <person name="Eisen J.A."/>
            <person name="Markowitz V."/>
            <person name="Hugenholtz P."/>
            <person name="Kyrpides N.C."/>
            <person name="Klenk H.P."/>
            <person name="Lapidus A."/>
        </authorList>
    </citation>
    <scope>NUCLEOTIDE SEQUENCE [LARGE SCALE GENOMIC DNA]</scope>
    <source>
        <strain evidence="4">ATCC 23552 / DSM 43043 / JCM 3097 / NBRC 12989 / 7 KIP</strain>
    </source>
</reference>
<evidence type="ECO:0000259" key="2">
    <source>
        <dbReference type="PROSITE" id="PS50943"/>
    </source>
</evidence>
<evidence type="ECO:0000256" key="1">
    <source>
        <dbReference type="SAM" id="MobiDB-lite"/>
    </source>
</evidence>
<dbReference type="KEGG" id="ica:Intca_0433"/>
<dbReference type="OrthoDB" id="3383514at2"/>
<dbReference type="STRING" id="710696.Intca_0433"/>
<evidence type="ECO:0000313" key="3">
    <source>
        <dbReference type="EMBL" id="ADU46981.1"/>
    </source>
</evidence>
<accession>E6S877</accession>